<evidence type="ECO:0000256" key="1">
    <source>
        <dbReference type="SAM" id="Phobius"/>
    </source>
</evidence>
<keyword evidence="1" id="KW-0812">Transmembrane</keyword>
<sequence>MALAEVWKFLEALVVLNPNLVIIILGDSFVLDGLI</sequence>
<evidence type="ECO:0000313" key="3">
    <source>
        <dbReference type="Proteomes" id="UP000037122"/>
    </source>
</evidence>
<protein>
    <submittedName>
        <fullName evidence="2">Uncharacterized protein</fullName>
    </submittedName>
</protein>
<dbReference type="EMBL" id="LGST01000016">
    <property type="protein sequence ID" value="KNE01248.1"/>
    <property type="molecule type" value="Genomic_DNA"/>
</dbReference>
<dbReference type="AlphaFoldDB" id="A0A0L0P4E7"/>
<keyword evidence="1" id="KW-1133">Transmembrane helix</keyword>
<comment type="caution">
    <text evidence="2">The sequence shown here is derived from an EMBL/GenBank/DDBJ whole genome shotgun (WGS) entry which is preliminary data.</text>
</comment>
<name>A0A0L0P4E7_CANAR</name>
<feature type="transmembrane region" description="Helical" evidence="1">
    <location>
        <begin position="12"/>
        <end position="31"/>
    </location>
</feature>
<reference evidence="3" key="1">
    <citation type="journal article" date="2015" name="BMC Genomics">
        <title>Draft genome of a commonly misdiagnosed multidrug resistant pathogen Candida auris.</title>
        <authorList>
            <person name="Chatterjee S."/>
            <person name="Alampalli S.V."/>
            <person name="Nageshan R.K."/>
            <person name="Chettiar S.T."/>
            <person name="Joshi S."/>
            <person name="Tatu U.S."/>
        </authorList>
    </citation>
    <scope>NUCLEOTIDE SEQUENCE [LARGE SCALE GENOMIC DNA]</scope>
    <source>
        <strain evidence="3">6684</strain>
    </source>
</reference>
<keyword evidence="1" id="KW-0472">Membrane</keyword>
<proteinExistence type="predicted"/>
<organism evidence="2 3">
    <name type="scientific">Candidozyma auris</name>
    <name type="common">Yeast</name>
    <name type="synonym">Candida auris</name>
    <dbReference type="NCBI Taxonomy" id="498019"/>
    <lineage>
        <taxon>Eukaryota</taxon>
        <taxon>Fungi</taxon>
        <taxon>Dikarya</taxon>
        <taxon>Ascomycota</taxon>
        <taxon>Saccharomycotina</taxon>
        <taxon>Pichiomycetes</taxon>
        <taxon>Metschnikowiaceae</taxon>
        <taxon>Candidozyma</taxon>
    </lineage>
</organism>
<accession>A0A0L0P4E7</accession>
<dbReference type="Proteomes" id="UP000037122">
    <property type="component" value="Unassembled WGS sequence"/>
</dbReference>
<evidence type="ECO:0000313" key="2">
    <source>
        <dbReference type="EMBL" id="KNE01248.1"/>
    </source>
</evidence>
<gene>
    <name evidence="2" type="ORF">QG37_02137</name>
</gene>